<gene>
    <name evidence="1" type="ORF">M569_15904</name>
</gene>
<evidence type="ECO:0000313" key="2">
    <source>
        <dbReference type="Proteomes" id="UP000015453"/>
    </source>
</evidence>
<name>S8BX43_9LAMI</name>
<evidence type="ECO:0000313" key="1">
    <source>
        <dbReference type="EMBL" id="EPS58909.1"/>
    </source>
</evidence>
<reference evidence="1 2" key="1">
    <citation type="journal article" date="2013" name="BMC Genomics">
        <title>The miniature genome of a carnivorous plant Genlisea aurea contains a low number of genes and short non-coding sequences.</title>
        <authorList>
            <person name="Leushkin E.V."/>
            <person name="Sutormin R.A."/>
            <person name="Nabieva E.R."/>
            <person name="Penin A.A."/>
            <person name="Kondrashov A.S."/>
            <person name="Logacheva M.D."/>
        </authorList>
    </citation>
    <scope>NUCLEOTIDE SEQUENCE [LARGE SCALE GENOMIC DNA]</scope>
</reference>
<dbReference type="AlphaFoldDB" id="S8BX43"/>
<comment type="caution">
    <text evidence="1">The sequence shown here is derived from an EMBL/GenBank/DDBJ whole genome shotgun (WGS) entry which is preliminary data.</text>
</comment>
<organism evidence="1 2">
    <name type="scientific">Genlisea aurea</name>
    <dbReference type="NCBI Taxonomy" id="192259"/>
    <lineage>
        <taxon>Eukaryota</taxon>
        <taxon>Viridiplantae</taxon>
        <taxon>Streptophyta</taxon>
        <taxon>Embryophyta</taxon>
        <taxon>Tracheophyta</taxon>
        <taxon>Spermatophyta</taxon>
        <taxon>Magnoliopsida</taxon>
        <taxon>eudicotyledons</taxon>
        <taxon>Gunneridae</taxon>
        <taxon>Pentapetalae</taxon>
        <taxon>asterids</taxon>
        <taxon>lamiids</taxon>
        <taxon>Lamiales</taxon>
        <taxon>Lentibulariaceae</taxon>
        <taxon>Genlisea</taxon>
    </lineage>
</organism>
<accession>S8BX43</accession>
<sequence>MGSFRREESSSWRRVGRSYSALVESEFVDSEVARVTSYQMLSQSMRFSIESQEEVVGRRPRKWKSFFRLFSFKKGDDRKRTPVAGEKKRRSSWLPDLNRRWPVQGW</sequence>
<keyword evidence="2" id="KW-1185">Reference proteome</keyword>
<protein>
    <submittedName>
        <fullName evidence="1">Uncharacterized protein</fullName>
    </submittedName>
</protein>
<dbReference type="OrthoDB" id="787091at2759"/>
<proteinExistence type="predicted"/>
<dbReference type="Proteomes" id="UP000015453">
    <property type="component" value="Unassembled WGS sequence"/>
</dbReference>
<dbReference type="EMBL" id="AUSU01008803">
    <property type="protein sequence ID" value="EPS58909.1"/>
    <property type="molecule type" value="Genomic_DNA"/>
</dbReference>